<dbReference type="GO" id="GO:0005524">
    <property type="term" value="F:ATP binding"/>
    <property type="evidence" value="ECO:0007669"/>
    <property type="project" value="UniProtKB-KW"/>
</dbReference>
<evidence type="ECO:0000256" key="1">
    <source>
        <dbReference type="ARBA" id="ARBA00022741"/>
    </source>
</evidence>
<dbReference type="PANTHER" id="PTHR35372">
    <property type="entry name" value="ATP BINDING PROTEIN-RELATED"/>
    <property type="match status" value="1"/>
</dbReference>
<dbReference type="AlphaFoldDB" id="A0A1L3ZVG8"/>
<dbReference type="KEGG" id="sphj:BSL82_10090"/>
<dbReference type="PANTHER" id="PTHR35372:SF2">
    <property type="entry name" value="SF3 HELICASE DOMAIN-CONTAINING PROTEIN"/>
    <property type="match status" value="1"/>
</dbReference>
<keyword evidence="1" id="KW-0547">Nucleotide-binding</keyword>
<dbReference type="PROSITE" id="PS51206">
    <property type="entry name" value="SF3_HELICASE_1"/>
    <property type="match status" value="1"/>
</dbReference>
<dbReference type="InterPro" id="IPR027417">
    <property type="entry name" value="P-loop_NTPase"/>
</dbReference>
<dbReference type="GO" id="GO:0016787">
    <property type="term" value="F:hydrolase activity"/>
    <property type="evidence" value="ECO:0007669"/>
    <property type="project" value="UniProtKB-KW"/>
</dbReference>
<dbReference type="SUPFAM" id="SSF52540">
    <property type="entry name" value="P-loop containing nucleoside triphosphate hydrolases"/>
    <property type="match status" value="1"/>
</dbReference>
<proteinExistence type="predicted"/>
<feature type="domain" description="SF3 helicase" evidence="4">
    <location>
        <begin position="510"/>
        <end position="669"/>
    </location>
</feature>
<evidence type="ECO:0000256" key="3">
    <source>
        <dbReference type="ARBA" id="ARBA00022840"/>
    </source>
</evidence>
<gene>
    <name evidence="5" type="ORF">BSL82_10090</name>
</gene>
<evidence type="ECO:0000256" key="2">
    <source>
        <dbReference type="ARBA" id="ARBA00022801"/>
    </source>
</evidence>
<dbReference type="InterPro" id="IPR014015">
    <property type="entry name" value="Helicase_SF3_DNA-vir"/>
</dbReference>
<dbReference type="Proteomes" id="UP000182063">
    <property type="component" value="Chromosome"/>
</dbReference>
<evidence type="ECO:0000313" key="6">
    <source>
        <dbReference type="Proteomes" id="UP000182063"/>
    </source>
</evidence>
<dbReference type="InterPro" id="IPR006500">
    <property type="entry name" value="Helicase_put_C_phage/plasmid"/>
</dbReference>
<evidence type="ECO:0000313" key="5">
    <source>
        <dbReference type="EMBL" id="API59623.1"/>
    </source>
</evidence>
<organism evidence="5 6">
    <name type="scientific">Tardibacter chloracetimidivorans</name>
    <dbReference type="NCBI Taxonomy" id="1921510"/>
    <lineage>
        <taxon>Bacteria</taxon>
        <taxon>Pseudomonadati</taxon>
        <taxon>Pseudomonadota</taxon>
        <taxon>Alphaproteobacteria</taxon>
        <taxon>Sphingomonadales</taxon>
        <taxon>Sphingomonadaceae</taxon>
        <taxon>Tardibacter</taxon>
    </lineage>
</organism>
<protein>
    <recommendedName>
        <fullName evidence="4">SF3 helicase domain-containing protein</fullName>
    </recommendedName>
</protein>
<reference evidence="6" key="1">
    <citation type="submission" date="2016-11" db="EMBL/GenBank/DDBJ databases">
        <title>Complete Genome Sequence of alachlor-degrading Sphingomonas sp. strain JJ-A5.</title>
        <authorList>
            <person name="Lee H."/>
            <person name="Ka J.-O."/>
        </authorList>
    </citation>
    <scope>NUCLEOTIDE SEQUENCE [LARGE SCALE GENOMIC DNA]</scope>
    <source>
        <strain evidence="6">JJ-A5</strain>
    </source>
</reference>
<dbReference type="Pfam" id="PF19263">
    <property type="entry name" value="DUF5906"/>
    <property type="match status" value="1"/>
</dbReference>
<evidence type="ECO:0000259" key="4">
    <source>
        <dbReference type="PROSITE" id="PS51206"/>
    </source>
</evidence>
<dbReference type="InterPro" id="IPR015330">
    <property type="entry name" value="DNA_primase/pol_bifunc_N"/>
</dbReference>
<dbReference type="OrthoDB" id="9763644at2"/>
<dbReference type="RefSeq" id="WP_072597316.1">
    <property type="nucleotide sequence ID" value="NZ_CP018221.1"/>
</dbReference>
<name>A0A1L3ZVG8_9SPHN</name>
<keyword evidence="3" id="KW-0067">ATP-binding</keyword>
<dbReference type="InterPro" id="IPR051620">
    <property type="entry name" value="ORF904-like_C"/>
</dbReference>
<dbReference type="Pfam" id="PF09250">
    <property type="entry name" value="Prim-Pol"/>
    <property type="match status" value="1"/>
</dbReference>
<sequence>MSYGASPADWAILADDLCGPGLLEDLLPVVSDPTVPISEHSKMKDAGKTPSIVNGSGKIAGLPKWTEVRTTAAQVARWSKDARLGICIQTRRLRGIDIDVPDPERAQEIEDFITAELGMALPCRSRANSGKRLLAVFVDGEIAKSVVHIDGGMVEFLGNGQQFIAVGTHSSGVPYEWSSAGSVPALYPTIGEDVYTALKARIAEQFGTGEVQGGALRRRGEDLDLPDERAKWLAEKSLVLDQGRDGQLFIQCPWKDGHSMDSGETETAYFPAGGKGYQQGHYKCLHASCHGRTDADFDNALGYWQSEIEVLGPPVGEDGKESTGVRVLDPKDLMGLGRAAMRGMFRKDDRHTLARSGGLWYEHNGPCYVERGEEEIRADIWRFLDAAKKEVTHVSEDEDEGGKKRKKRRTSIEPFMPTQAQISGTMDALRAVAEARGVEAPSWLPGANGPDPKEIVSLADGLLHIPTRKLTPHTPGYFCVNTLPFAWGDGDREPVEWLKFLHALWPDDAEAIGVLQEMFGYLLTPDTSQQKMFLIVGPKRSGKGTIGRVINALIGRENVASPTLASMTSNFGFQPLIGKLVALIPDARVGGGVNTQAIVEKLLMLSGEDSITVDRKNQTAWTGQLAARVVMLTNEVPRLGDASGALPGRFITLSMFNSFFGREDLGLTSRLLAELPAIFRWALDGRDRLKARGYFVQPASGLDDAEEMYELGNPMAVFVKECCEIDPEAVELVADLYEVWRGWCASNGHHPGASNSFSRALGVAFPKLKRVKPAAGHGAQARGMGGIRIKKRVREQMLML</sequence>
<dbReference type="InterPro" id="IPR045455">
    <property type="entry name" value="NrS-1_pol-like_helicase"/>
</dbReference>
<dbReference type="Gene3D" id="3.40.50.300">
    <property type="entry name" value="P-loop containing nucleotide triphosphate hydrolases"/>
    <property type="match status" value="1"/>
</dbReference>
<keyword evidence="6" id="KW-1185">Reference proteome</keyword>
<dbReference type="STRING" id="1921510.BSL82_10090"/>
<accession>A0A1L3ZVG8</accession>
<keyword evidence="2" id="KW-0378">Hydrolase</keyword>
<dbReference type="NCBIfam" id="TIGR01613">
    <property type="entry name" value="primase_Cterm"/>
    <property type="match status" value="1"/>
</dbReference>
<dbReference type="EMBL" id="CP018221">
    <property type="protein sequence ID" value="API59623.1"/>
    <property type="molecule type" value="Genomic_DNA"/>
</dbReference>